<comment type="caution">
    <text evidence="1">The sequence shown here is derived from an EMBL/GenBank/DDBJ whole genome shotgun (WGS) entry which is preliminary data.</text>
</comment>
<evidence type="ECO:0000313" key="2">
    <source>
        <dbReference type="Proteomes" id="UP001497680"/>
    </source>
</evidence>
<name>A0ACC0DBD9_9PEZI</name>
<sequence>MKFLQARVAQLLLLSALAHAFPESPSRVRARDDDDNYFVSVCLPSAAPDATGVVPPCIDIITIETACTPNGTSPLALEAHAQCLCGGSYFAEWLACRRCLEVHGILSPQNYSYYSTVLSSASEELCTGTPTAALAQLWTQVQAGVPEPTAAGDTTLTDISSGDAAVSLYYTPTGPQGPGVITGSATEATTKVSNTIGSLGTTGHPASTTSTSAGSADAKTTTSTTSSSSNIAAPTGAAGGGKGAFFAAALGGAVLAAL</sequence>
<evidence type="ECO:0000313" key="1">
    <source>
        <dbReference type="EMBL" id="KAI6089977.1"/>
    </source>
</evidence>
<protein>
    <submittedName>
        <fullName evidence="1">Uncharacterized protein</fullName>
    </submittedName>
</protein>
<accession>A0ACC0DBD9</accession>
<proteinExistence type="predicted"/>
<dbReference type="EMBL" id="MU394293">
    <property type="protein sequence ID" value="KAI6089977.1"/>
    <property type="molecule type" value="Genomic_DNA"/>
</dbReference>
<gene>
    <name evidence="1" type="ORF">F4821DRAFT_45782</name>
</gene>
<dbReference type="Proteomes" id="UP001497680">
    <property type="component" value="Unassembled WGS sequence"/>
</dbReference>
<organism evidence="1 2">
    <name type="scientific">Hypoxylon rubiginosum</name>
    <dbReference type="NCBI Taxonomy" id="110542"/>
    <lineage>
        <taxon>Eukaryota</taxon>
        <taxon>Fungi</taxon>
        <taxon>Dikarya</taxon>
        <taxon>Ascomycota</taxon>
        <taxon>Pezizomycotina</taxon>
        <taxon>Sordariomycetes</taxon>
        <taxon>Xylariomycetidae</taxon>
        <taxon>Xylariales</taxon>
        <taxon>Hypoxylaceae</taxon>
        <taxon>Hypoxylon</taxon>
    </lineage>
</organism>
<reference evidence="1 2" key="1">
    <citation type="journal article" date="2022" name="New Phytol.">
        <title>Ecological generalism drives hyperdiversity of secondary metabolite gene clusters in xylarialean endophytes.</title>
        <authorList>
            <person name="Franco M.E.E."/>
            <person name="Wisecaver J.H."/>
            <person name="Arnold A.E."/>
            <person name="Ju Y.M."/>
            <person name="Slot J.C."/>
            <person name="Ahrendt S."/>
            <person name="Moore L.P."/>
            <person name="Eastman K.E."/>
            <person name="Scott K."/>
            <person name="Konkel Z."/>
            <person name="Mondo S.J."/>
            <person name="Kuo A."/>
            <person name="Hayes R.D."/>
            <person name="Haridas S."/>
            <person name="Andreopoulos B."/>
            <person name="Riley R."/>
            <person name="LaButti K."/>
            <person name="Pangilinan J."/>
            <person name="Lipzen A."/>
            <person name="Amirebrahimi M."/>
            <person name="Yan J."/>
            <person name="Adam C."/>
            <person name="Keymanesh K."/>
            <person name="Ng V."/>
            <person name="Louie K."/>
            <person name="Northen T."/>
            <person name="Drula E."/>
            <person name="Henrissat B."/>
            <person name="Hsieh H.M."/>
            <person name="Youens-Clark K."/>
            <person name="Lutzoni F."/>
            <person name="Miadlikowska J."/>
            <person name="Eastwood D.C."/>
            <person name="Hamelin R.C."/>
            <person name="Grigoriev I.V."/>
            <person name="U'Ren J.M."/>
        </authorList>
    </citation>
    <scope>NUCLEOTIDE SEQUENCE [LARGE SCALE GENOMIC DNA]</scope>
    <source>
        <strain evidence="1 2">ER1909</strain>
    </source>
</reference>
<keyword evidence="2" id="KW-1185">Reference proteome</keyword>